<dbReference type="AlphaFoldDB" id="A0A397GJN3"/>
<reference evidence="1 2" key="1">
    <citation type="submission" date="2018-08" db="EMBL/GenBank/DDBJ databases">
        <title>Genome and evolution of the arbuscular mycorrhizal fungus Diversispora epigaea (formerly Glomus versiforme) and its bacterial endosymbionts.</title>
        <authorList>
            <person name="Sun X."/>
            <person name="Fei Z."/>
            <person name="Harrison M."/>
        </authorList>
    </citation>
    <scope>NUCLEOTIDE SEQUENCE [LARGE SCALE GENOMIC DNA]</scope>
    <source>
        <strain evidence="1 2">IT104</strain>
    </source>
</reference>
<evidence type="ECO:0000313" key="1">
    <source>
        <dbReference type="EMBL" id="RHZ51192.1"/>
    </source>
</evidence>
<sequence>MKGNKEGEADDVLDRHQQQQENLLSSFFGCNCEFFNLLDDIDDELDFDTKEQILKGISIIWKHNKFKAWLTKQADLVDYDIKNQNQNFSLPLSSLSTSIIITLLSHTIKNNNNV</sequence>
<keyword evidence="2" id="KW-1185">Reference proteome</keyword>
<proteinExistence type="predicted"/>
<dbReference type="EMBL" id="PQFF01000421">
    <property type="protein sequence ID" value="RHZ51192.1"/>
    <property type="molecule type" value="Genomic_DNA"/>
</dbReference>
<accession>A0A397GJN3</accession>
<evidence type="ECO:0000313" key="2">
    <source>
        <dbReference type="Proteomes" id="UP000266861"/>
    </source>
</evidence>
<dbReference type="Proteomes" id="UP000266861">
    <property type="component" value="Unassembled WGS sequence"/>
</dbReference>
<protein>
    <submittedName>
        <fullName evidence="1">Uncharacterized protein</fullName>
    </submittedName>
</protein>
<organism evidence="1 2">
    <name type="scientific">Diversispora epigaea</name>
    <dbReference type="NCBI Taxonomy" id="1348612"/>
    <lineage>
        <taxon>Eukaryota</taxon>
        <taxon>Fungi</taxon>
        <taxon>Fungi incertae sedis</taxon>
        <taxon>Mucoromycota</taxon>
        <taxon>Glomeromycotina</taxon>
        <taxon>Glomeromycetes</taxon>
        <taxon>Diversisporales</taxon>
        <taxon>Diversisporaceae</taxon>
        <taxon>Diversispora</taxon>
    </lineage>
</organism>
<name>A0A397GJN3_9GLOM</name>
<gene>
    <name evidence="1" type="ORF">Glove_482g33</name>
</gene>
<comment type="caution">
    <text evidence="1">The sequence shown here is derived from an EMBL/GenBank/DDBJ whole genome shotgun (WGS) entry which is preliminary data.</text>
</comment>